<feature type="transmembrane region" description="Helical" evidence="11">
    <location>
        <begin position="6"/>
        <end position="26"/>
    </location>
</feature>
<keyword evidence="11" id="KW-0472">Membrane</keyword>
<dbReference type="PANTHER" id="PTHR46300">
    <property type="entry name" value="P450, PUTATIVE (EUROFUNG)-RELATED-RELATED"/>
    <property type="match status" value="1"/>
</dbReference>
<dbReference type="InterPro" id="IPR050364">
    <property type="entry name" value="Cytochrome_P450_fung"/>
</dbReference>
<dbReference type="Gene3D" id="1.10.630.10">
    <property type="entry name" value="Cytochrome P450"/>
    <property type="match status" value="1"/>
</dbReference>
<evidence type="ECO:0000313" key="12">
    <source>
        <dbReference type="EMBL" id="PAV15609.1"/>
    </source>
</evidence>
<reference evidence="12 13" key="1">
    <citation type="journal article" date="2017" name="Mol. Ecol.">
        <title>Comparative and population genomic landscape of Phellinus noxius: A hypervariable fungus causing root rot in trees.</title>
        <authorList>
            <person name="Chung C.L."/>
            <person name="Lee T.J."/>
            <person name="Akiba M."/>
            <person name="Lee H.H."/>
            <person name="Kuo T.H."/>
            <person name="Liu D."/>
            <person name="Ke H.M."/>
            <person name="Yokoi T."/>
            <person name="Roa M.B."/>
            <person name="Lu M.J."/>
            <person name="Chang Y.Y."/>
            <person name="Ann P.J."/>
            <person name="Tsai J.N."/>
            <person name="Chen C.Y."/>
            <person name="Tzean S.S."/>
            <person name="Ota Y."/>
            <person name="Hattori T."/>
            <person name="Sahashi N."/>
            <person name="Liou R.F."/>
            <person name="Kikuchi T."/>
            <person name="Tsai I.J."/>
        </authorList>
    </citation>
    <scope>NUCLEOTIDE SEQUENCE [LARGE SCALE GENOMIC DNA]</scope>
    <source>
        <strain evidence="12 13">FFPRI411160</strain>
    </source>
</reference>
<comment type="similarity">
    <text evidence="3 10">Belongs to the cytochrome P450 family.</text>
</comment>
<keyword evidence="8 10" id="KW-0503">Monooxygenase</keyword>
<dbReference type="STRING" id="2282107.A0A286U7W1"/>
<evidence type="ECO:0000256" key="10">
    <source>
        <dbReference type="RuleBase" id="RU000461"/>
    </source>
</evidence>
<keyword evidence="6 10" id="KW-0560">Oxidoreductase</keyword>
<dbReference type="AlphaFoldDB" id="A0A286U7W1"/>
<dbReference type="InParanoid" id="A0A286U7W1"/>
<comment type="pathway">
    <text evidence="2">Secondary metabolite biosynthesis.</text>
</comment>
<evidence type="ECO:0000256" key="3">
    <source>
        <dbReference type="ARBA" id="ARBA00010617"/>
    </source>
</evidence>
<dbReference type="GO" id="GO:0005506">
    <property type="term" value="F:iron ion binding"/>
    <property type="evidence" value="ECO:0007669"/>
    <property type="project" value="InterPro"/>
</dbReference>
<sequence>MTTSPISIGPLIWYPIALLLLITINWTTKRRSRLNYPPGPKGLPIVGNAFDLPASDEWVTVQEWGKKYGPLVFIKNFGKPYLFLNDYNTMVDLLEKRGNIYSSRPENIAIKLEGWDSWFIAMFKYGDELQRSRQMLHRFFQVSKVEDYYDVQTHSTHKLLEGLLHHPEDFARLIRTWAGRIIMKITYGYDVTPQVQDTNDPFVEIAENGLNAFHKAEGVFLLNALPWLRILPKFRELLDEGRKASTDMRRKPHEYSKKNVLSGKAIPSISSKLIESHLQADGSIKDEGLISNVTAIVYAAGSHTTVAASLTAILALLLHPEVQKRAHEELDRVVGKNLPTIKDRPNLPYIDAIFKESFRWQAVTPLGLAHTVSQDDEYMGYHIPEGTTIFANIWAAFKDPLMYPEPEKFMPERWLDTSKELPLPSNKMGFGFGRRLCPGRHFAENSVFIAISSILATFHIDMEVGEDNVPIPPPIDYIPDFVRQPKPFKCIFRPRSDVIPALIAQAIETAK</sequence>
<keyword evidence="5 9" id="KW-0479">Metal-binding</keyword>
<dbReference type="InterPro" id="IPR036396">
    <property type="entry name" value="Cyt_P450_sf"/>
</dbReference>
<dbReference type="EMBL" id="NBII01000009">
    <property type="protein sequence ID" value="PAV15609.1"/>
    <property type="molecule type" value="Genomic_DNA"/>
</dbReference>
<dbReference type="GO" id="GO:0004497">
    <property type="term" value="F:monooxygenase activity"/>
    <property type="evidence" value="ECO:0007669"/>
    <property type="project" value="UniProtKB-KW"/>
</dbReference>
<dbReference type="InterPro" id="IPR002401">
    <property type="entry name" value="Cyt_P450_E_grp-I"/>
</dbReference>
<dbReference type="PRINTS" id="PR00385">
    <property type="entry name" value="P450"/>
</dbReference>
<dbReference type="InterPro" id="IPR017972">
    <property type="entry name" value="Cyt_P450_CS"/>
</dbReference>
<comment type="caution">
    <text evidence="12">The sequence shown here is derived from an EMBL/GenBank/DDBJ whole genome shotgun (WGS) entry which is preliminary data.</text>
</comment>
<organism evidence="12 13">
    <name type="scientific">Pyrrhoderma noxium</name>
    <dbReference type="NCBI Taxonomy" id="2282107"/>
    <lineage>
        <taxon>Eukaryota</taxon>
        <taxon>Fungi</taxon>
        <taxon>Dikarya</taxon>
        <taxon>Basidiomycota</taxon>
        <taxon>Agaricomycotina</taxon>
        <taxon>Agaricomycetes</taxon>
        <taxon>Hymenochaetales</taxon>
        <taxon>Hymenochaetaceae</taxon>
        <taxon>Pyrrhoderma</taxon>
    </lineage>
</organism>
<dbReference type="InterPro" id="IPR001128">
    <property type="entry name" value="Cyt_P450"/>
</dbReference>
<dbReference type="SUPFAM" id="SSF48264">
    <property type="entry name" value="Cytochrome P450"/>
    <property type="match status" value="1"/>
</dbReference>
<keyword evidence="4 9" id="KW-0349">Heme</keyword>
<evidence type="ECO:0000256" key="5">
    <source>
        <dbReference type="ARBA" id="ARBA00022723"/>
    </source>
</evidence>
<dbReference type="PRINTS" id="PR00463">
    <property type="entry name" value="EP450I"/>
</dbReference>
<accession>A0A286U7W1</accession>
<evidence type="ECO:0000256" key="11">
    <source>
        <dbReference type="SAM" id="Phobius"/>
    </source>
</evidence>
<evidence type="ECO:0000256" key="2">
    <source>
        <dbReference type="ARBA" id="ARBA00005179"/>
    </source>
</evidence>
<evidence type="ECO:0000256" key="7">
    <source>
        <dbReference type="ARBA" id="ARBA00023004"/>
    </source>
</evidence>
<name>A0A286U7W1_9AGAM</name>
<keyword evidence="7 9" id="KW-0408">Iron</keyword>
<evidence type="ECO:0000313" key="13">
    <source>
        <dbReference type="Proteomes" id="UP000217199"/>
    </source>
</evidence>
<dbReference type="GO" id="GO:0020037">
    <property type="term" value="F:heme binding"/>
    <property type="evidence" value="ECO:0007669"/>
    <property type="project" value="InterPro"/>
</dbReference>
<evidence type="ECO:0000256" key="4">
    <source>
        <dbReference type="ARBA" id="ARBA00022617"/>
    </source>
</evidence>
<feature type="binding site" description="axial binding residue" evidence="9">
    <location>
        <position position="437"/>
    </location>
    <ligand>
        <name>heme</name>
        <dbReference type="ChEBI" id="CHEBI:30413"/>
    </ligand>
    <ligandPart>
        <name>Fe</name>
        <dbReference type="ChEBI" id="CHEBI:18248"/>
    </ligandPart>
</feature>
<dbReference type="Pfam" id="PF00067">
    <property type="entry name" value="p450"/>
    <property type="match status" value="1"/>
</dbReference>
<keyword evidence="11" id="KW-0812">Transmembrane</keyword>
<dbReference type="GO" id="GO:0016705">
    <property type="term" value="F:oxidoreductase activity, acting on paired donors, with incorporation or reduction of molecular oxygen"/>
    <property type="evidence" value="ECO:0007669"/>
    <property type="project" value="InterPro"/>
</dbReference>
<proteinExistence type="inferred from homology"/>
<comment type="cofactor">
    <cofactor evidence="1 9">
        <name>heme</name>
        <dbReference type="ChEBI" id="CHEBI:30413"/>
    </cofactor>
</comment>
<dbReference type="Proteomes" id="UP000217199">
    <property type="component" value="Unassembled WGS sequence"/>
</dbReference>
<keyword evidence="13" id="KW-1185">Reference proteome</keyword>
<dbReference type="PANTHER" id="PTHR46300:SF7">
    <property type="entry name" value="P450, PUTATIVE (EUROFUNG)-RELATED"/>
    <property type="match status" value="1"/>
</dbReference>
<protein>
    <submittedName>
        <fullName evidence="12">Cytochrome P450</fullName>
    </submittedName>
</protein>
<evidence type="ECO:0000256" key="6">
    <source>
        <dbReference type="ARBA" id="ARBA00023002"/>
    </source>
</evidence>
<keyword evidence="11" id="KW-1133">Transmembrane helix</keyword>
<dbReference type="PROSITE" id="PS00086">
    <property type="entry name" value="CYTOCHROME_P450"/>
    <property type="match status" value="1"/>
</dbReference>
<dbReference type="OrthoDB" id="2789670at2759"/>
<dbReference type="CDD" id="cd11065">
    <property type="entry name" value="CYP64-like"/>
    <property type="match status" value="1"/>
</dbReference>
<evidence type="ECO:0000256" key="9">
    <source>
        <dbReference type="PIRSR" id="PIRSR602401-1"/>
    </source>
</evidence>
<gene>
    <name evidence="12" type="ORF">PNOK_0846700</name>
</gene>
<evidence type="ECO:0000256" key="8">
    <source>
        <dbReference type="ARBA" id="ARBA00023033"/>
    </source>
</evidence>
<evidence type="ECO:0000256" key="1">
    <source>
        <dbReference type="ARBA" id="ARBA00001971"/>
    </source>
</evidence>